<feature type="transmembrane region" description="Helical" evidence="6">
    <location>
        <begin position="414"/>
        <end position="436"/>
    </location>
</feature>
<keyword evidence="2 6" id="KW-0812">Transmembrane</keyword>
<feature type="transmembrane region" description="Helical" evidence="6">
    <location>
        <begin position="442"/>
        <end position="465"/>
    </location>
</feature>
<dbReference type="Proteomes" id="UP000315252">
    <property type="component" value="Unassembled WGS sequence"/>
</dbReference>
<feature type="transmembrane region" description="Helical" evidence="6">
    <location>
        <begin position="32"/>
        <end position="55"/>
    </location>
</feature>
<keyword evidence="3 6" id="KW-1133">Transmembrane helix</keyword>
<accession>A0A545SSS9</accession>
<evidence type="ECO:0000256" key="1">
    <source>
        <dbReference type="ARBA" id="ARBA00004141"/>
    </source>
</evidence>
<protein>
    <submittedName>
        <fullName evidence="8">MFS transporter</fullName>
    </submittedName>
</protein>
<dbReference type="PANTHER" id="PTHR23501">
    <property type="entry name" value="MAJOR FACILITATOR SUPERFAMILY"/>
    <property type="match status" value="1"/>
</dbReference>
<feature type="transmembrane region" description="Helical" evidence="6">
    <location>
        <begin position="242"/>
        <end position="261"/>
    </location>
</feature>
<dbReference type="GO" id="GO:0022857">
    <property type="term" value="F:transmembrane transporter activity"/>
    <property type="evidence" value="ECO:0007669"/>
    <property type="project" value="InterPro"/>
</dbReference>
<organism evidence="8 9">
    <name type="scientific">Denitrobaculum tricleocarpae</name>
    <dbReference type="NCBI Taxonomy" id="2591009"/>
    <lineage>
        <taxon>Bacteria</taxon>
        <taxon>Pseudomonadati</taxon>
        <taxon>Pseudomonadota</taxon>
        <taxon>Alphaproteobacteria</taxon>
        <taxon>Rhodospirillales</taxon>
        <taxon>Rhodospirillaceae</taxon>
        <taxon>Denitrobaculum</taxon>
    </lineage>
</organism>
<dbReference type="PANTHER" id="PTHR23501:SF154">
    <property type="entry name" value="MULTIDRUG-EFFLUX TRANSPORTER RV1634-RELATED"/>
    <property type="match status" value="1"/>
</dbReference>
<feature type="domain" description="Major facilitator superfamily (MFS) profile" evidence="7">
    <location>
        <begin position="24"/>
        <end position="472"/>
    </location>
</feature>
<reference evidence="8 9" key="1">
    <citation type="submission" date="2019-06" db="EMBL/GenBank/DDBJ databases">
        <title>Whole genome sequence for Rhodospirillaceae sp. R148.</title>
        <authorList>
            <person name="Wang G."/>
        </authorList>
    </citation>
    <scope>NUCLEOTIDE SEQUENCE [LARGE SCALE GENOMIC DNA]</scope>
    <source>
        <strain evidence="8 9">R148</strain>
    </source>
</reference>
<feature type="transmembrane region" description="Helical" evidence="6">
    <location>
        <begin position="123"/>
        <end position="144"/>
    </location>
</feature>
<feature type="transmembrane region" description="Helical" evidence="6">
    <location>
        <begin position="316"/>
        <end position="336"/>
    </location>
</feature>
<feature type="transmembrane region" description="Helical" evidence="6">
    <location>
        <begin position="369"/>
        <end position="389"/>
    </location>
</feature>
<feature type="compositionally biased region" description="Basic and acidic residues" evidence="5">
    <location>
        <begin position="1"/>
        <end position="10"/>
    </location>
</feature>
<keyword evidence="4 6" id="KW-0472">Membrane</keyword>
<feature type="transmembrane region" description="Helical" evidence="6">
    <location>
        <begin position="184"/>
        <end position="206"/>
    </location>
</feature>
<dbReference type="Pfam" id="PF07690">
    <property type="entry name" value="MFS_1"/>
    <property type="match status" value="1"/>
</dbReference>
<dbReference type="PROSITE" id="PS50850">
    <property type="entry name" value="MFS"/>
    <property type="match status" value="1"/>
</dbReference>
<dbReference type="InterPro" id="IPR036259">
    <property type="entry name" value="MFS_trans_sf"/>
</dbReference>
<feature type="transmembrane region" description="Helical" evidence="6">
    <location>
        <begin position="282"/>
        <end position="304"/>
    </location>
</feature>
<feature type="transmembrane region" description="Helical" evidence="6">
    <location>
        <begin position="343"/>
        <end position="363"/>
    </location>
</feature>
<feature type="transmembrane region" description="Helical" evidence="6">
    <location>
        <begin position="67"/>
        <end position="85"/>
    </location>
</feature>
<evidence type="ECO:0000259" key="7">
    <source>
        <dbReference type="PROSITE" id="PS50850"/>
    </source>
</evidence>
<dbReference type="InterPro" id="IPR011701">
    <property type="entry name" value="MFS"/>
</dbReference>
<sequence>MTSDMNDIRDTPGGGPDPAPDWRELLAHGRGWRITAVLCVIVVHAGGNYAAVTLAPAIVSEVGGGELIGALTALFNITTVLAAAATGPLAVRYGTKWLWWIMTGLAVSGALISASAGTMPVIAVGRAIAGFGGGGLLALGFVALRSDTSAAAFPKISAISGAFWIGAAFAGPMIGGIFADFVGWRPAFVLLGAGMLIYGLCNAGTLARLETEGGAERFPILSFAAFGIGIGLISFAPQYDRFLAGFVTAAGLLALATAVWRERAHAPRMFPRRAFRFRTMQGSAIAAKTVLGASAMSILVFGPLVLTQVHGHSATFAGAFVLIETISWSGASFAIVSMPRGRHLALAGPFVTLAGLIGCSLFLIDGHLIGAALSIAACGFGLGMIWPFLGEQMVAGDLDGEQTKTMAMVSSVETLGFAIGGALVGLVGAFVAGGSIDDSMTILAAASAGIYFSMPFALLGGIAAIQALRTTP</sequence>
<evidence type="ECO:0000256" key="5">
    <source>
        <dbReference type="SAM" id="MobiDB-lite"/>
    </source>
</evidence>
<dbReference type="EMBL" id="VHSH01000026">
    <property type="protein sequence ID" value="TQV68030.1"/>
    <property type="molecule type" value="Genomic_DNA"/>
</dbReference>
<evidence type="ECO:0000256" key="3">
    <source>
        <dbReference type="ARBA" id="ARBA00022989"/>
    </source>
</evidence>
<feature type="transmembrane region" description="Helical" evidence="6">
    <location>
        <begin position="156"/>
        <end position="178"/>
    </location>
</feature>
<dbReference type="SUPFAM" id="SSF103473">
    <property type="entry name" value="MFS general substrate transporter"/>
    <property type="match status" value="1"/>
</dbReference>
<feature type="region of interest" description="Disordered" evidence="5">
    <location>
        <begin position="1"/>
        <end position="21"/>
    </location>
</feature>
<dbReference type="AlphaFoldDB" id="A0A545SSS9"/>
<dbReference type="OrthoDB" id="9807274at2"/>
<gene>
    <name evidence="8" type="ORF">FKG95_29350</name>
</gene>
<comment type="caution">
    <text evidence="8">The sequence shown here is derived from an EMBL/GenBank/DDBJ whole genome shotgun (WGS) entry which is preliminary data.</text>
</comment>
<evidence type="ECO:0000313" key="9">
    <source>
        <dbReference type="Proteomes" id="UP000315252"/>
    </source>
</evidence>
<feature type="transmembrane region" description="Helical" evidence="6">
    <location>
        <begin position="97"/>
        <end position="117"/>
    </location>
</feature>
<keyword evidence="9" id="KW-1185">Reference proteome</keyword>
<dbReference type="Gene3D" id="1.20.1250.20">
    <property type="entry name" value="MFS general substrate transporter like domains"/>
    <property type="match status" value="1"/>
</dbReference>
<evidence type="ECO:0000256" key="6">
    <source>
        <dbReference type="SAM" id="Phobius"/>
    </source>
</evidence>
<dbReference type="GO" id="GO:0005886">
    <property type="term" value="C:plasma membrane"/>
    <property type="evidence" value="ECO:0007669"/>
    <property type="project" value="TreeGrafter"/>
</dbReference>
<comment type="subcellular location">
    <subcellularLocation>
        <location evidence="1">Membrane</location>
        <topology evidence="1">Multi-pass membrane protein</topology>
    </subcellularLocation>
</comment>
<evidence type="ECO:0000256" key="2">
    <source>
        <dbReference type="ARBA" id="ARBA00022692"/>
    </source>
</evidence>
<dbReference type="InterPro" id="IPR020846">
    <property type="entry name" value="MFS_dom"/>
</dbReference>
<evidence type="ECO:0000256" key="4">
    <source>
        <dbReference type="ARBA" id="ARBA00023136"/>
    </source>
</evidence>
<proteinExistence type="predicted"/>
<name>A0A545SSS9_9PROT</name>
<feature type="transmembrane region" description="Helical" evidence="6">
    <location>
        <begin position="218"/>
        <end position="236"/>
    </location>
</feature>
<evidence type="ECO:0000313" key="8">
    <source>
        <dbReference type="EMBL" id="TQV68030.1"/>
    </source>
</evidence>